<dbReference type="Proteomes" id="UP000287502">
    <property type="component" value="Chromosome"/>
</dbReference>
<gene>
    <name evidence="2" type="ORF">EP073_05455</name>
</gene>
<dbReference type="SUPFAM" id="SSF89392">
    <property type="entry name" value="Prokaryotic lipoproteins and lipoprotein localization factors"/>
    <property type="match status" value="1"/>
</dbReference>
<keyword evidence="3" id="KW-1185">Reference proteome</keyword>
<sequence>MKHGFCFFRKFNKTFDTYKCQNMIRLIQAEVWMKKKIIMLMTALFVSVSAFGATIDEILASFSKLQSYKADFRQITEIENFGKDEYVGRIYVINKYRALWDYSYPYRQYYLFTSDRVDYYDSEIRQLVRQKNAEGNQNAITRLMLDIGNIRNNFHVTLSGDNVLNLVPLSDIGVRYIKVETDGSRITKVISEDPTGNKTEVTFTNIQLNADIDKKVFEPTVPSGTEVFEYN</sequence>
<dbReference type="Pfam" id="PF03548">
    <property type="entry name" value="LolA"/>
    <property type="match status" value="1"/>
</dbReference>
<proteinExistence type="predicted"/>
<dbReference type="KEGG" id="gtl:EP073_05455"/>
<evidence type="ECO:0008006" key="4">
    <source>
        <dbReference type="Google" id="ProtNLM"/>
    </source>
</evidence>
<dbReference type="CDD" id="cd16325">
    <property type="entry name" value="LolA"/>
    <property type="match status" value="1"/>
</dbReference>
<reference evidence="2 3" key="1">
    <citation type="submission" date="2019-01" db="EMBL/GenBank/DDBJ databases">
        <title>Geovibrio thiophilus DSM 11263, complete genome.</title>
        <authorList>
            <person name="Spring S."/>
            <person name="Bunk B."/>
            <person name="Sproer C."/>
        </authorList>
    </citation>
    <scope>NUCLEOTIDE SEQUENCE [LARGE SCALE GENOMIC DNA]</scope>
    <source>
        <strain evidence="2 3">DSM 11263</strain>
    </source>
</reference>
<dbReference type="OrthoDB" id="9792522at2"/>
<name>A0A3R5XWI2_9BACT</name>
<dbReference type="AlphaFoldDB" id="A0A3R5XWI2"/>
<accession>A0A3R5XWI2</accession>
<dbReference type="PANTHER" id="PTHR35869">
    <property type="entry name" value="OUTER-MEMBRANE LIPOPROTEIN CARRIER PROTEIN"/>
    <property type="match status" value="1"/>
</dbReference>
<dbReference type="PANTHER" id="PTHR35869:SF1">
    <property type="entry name" value="OUTER-MEMBRANE LIPOPROTEIN CARRIER PROTEIN"/>
    <property type="match status" value="1"/>
</dbReference>
<dbReference type="EMBL" id="CP035108">
    <property type="protein sequence ID" value="QAR32869.1"/>
    <property type="molecule type" value="Genomic_DNA"/>
</dbReference>
<organism evidence="2 3">
    <name type="scientific">Geovibrio thiophilus</name>
    <dbReference type="NCBI Taxonomy" id="139438"/>
    <lineage>
        <taxon>Bacteria</taxon>
        <taxon>Pseudomonadati</taxon>
        <taxon>Deferribacterota</taxon>
        <taxon>Deferribacteres</taxon>
        <taxon>Deferribacterales</taxon>
        <taxon>Geovibrionaceae</taxon>
        <taxon>Geovibrio</taxon>
    </lineage>
</organism>
<protein>
    <recommendedName>
        <fullName evidence="4">Outer membrane lipoprotein carrier protein LolA</fullName>
    </recommendedName>
</protein>
<evidence type="ECO:0000256" key="1">
    <source>
        <dbReference type="ARBA" id="ARBA00022729"/>
    </source>
</evidence>
<evidence type="ECO:0000313" key="3">
    <source>
        <dbReference type="Proteomes" id="UP000287502"/>
    </source>
</evidence>
<keyword evidence="1" id="KW-0732">Signal</keyword>
<dbReference type="InterPro" id="IPR029046">
    <property type="entry name" value="LolA/LolB/LppX"/>
</dbReference>
<dbReference type="InterPro" id="IPR004564">
    <property type="entry name" value="OM_lipoprot_carrier_LolA-like"/>
</dbReference>
<evidence type="ECO:0000313" key="2">
    <source>
        <dbReference type="EMBL" id="QAR32869.1"/>
    </source>
</evidence>
<dbReference type="Gene3D" id="2.50.20.10">
    <property type="entry name" value="Lipoprotein localisation LolA/LolB/LppX"/>
    <property type="match status" value="1"/>
</dbReference>